<gene>
    <name evidence="1" type="ORF">HPB47_012355</name>
</gene>
<protein>
    <submittedName>
        <fullName evidence="1">Uncharacterized protein</fullName>
    </submittedName>
</protein>
<evidence type="ECO:0000313" key="1">
    <source>
        <dbReference type="EMBL" id="KAG0410497.1"/>
    </source>
</evidence>
<name>A0AC60NTN9_IXOPE</name>
<organism evidence="1 2">
    <name type="scientific">Ixodes persulcatus</name>
    <name type="common">Taiga tick</name>
    <dbReference type="NCBI Taxonomy" id="34615"/>
    <lineage>
        <taxon>Eukaryota</taxon>
        <taxon>Metazoa</taxon>
        <taxon>Ecdysozoa</taxon>
        <taxon>Arthropoda</taxon>
        <taxon>Chelicerata</taxon>
        <taxon>Arachnida</taxon>
        <taxon>Acari</taxon>
        <taxon>Parasitiformes</taxon>
        <taxon>Ixodida</taxon>
        <taxon>Ixodoidea</taxon>
        <taxon>Ixodidae</taxon>
        <taxon>Ixodinae</taxon>
        <taxon>Ixodes</taxon>
    </lineage>
</organism>
<proteinExistence type="predicted"/>
<dbReference type="EMBL" id="JABSTQ010011516">
    <property type="protein sequence ID" value="KAG0410497.1"/>
    <property type="molecule type" value="Genomic_DNA"/>
</dbReference>
<reference evidence="1 2" key="1">
    <citation type="journal article" date="2020" name="Cell">
        <title>Large-Scale Comparative Analyses of Tick Genomes Elucidate Their Genetic Diversity and Vector Capacities.</title>
        <authorList>
            <consortium name="Tick Genome and Microbiome Consortium (TIGMIC)"/>
            <person name="Jia N."/>
            <person name="Wang J."/>
            <person name="Shi W."/>
            <person name="Du L."/>
            <person name="Sun Y."/>
            <person name="Zhan W."/>
            <person name="Jiang J.F."/>
            <person name="Wang Q."/>
            <person name="Zhang B."/>
            <person name="Ji P."/>
            <person name="Bell-Sakyi L."/>
            <person name="Cui X.M."/>
            <person name="Yuan T.T."/>
            <person name="Jiang B.G."/>
            <person name="Yang W.F."/>
            <person name="Lam T.T."/>
            <person name="Chang Q.C."/>
            <person name="Ding S.J."/>
            <person name="Wang X.J."/>
            <person name="Zhu J.G."/>
            <person name="Ruan X.D."/>
            <person name="Zhao L."/>
            <person name="Wei J.T."/>
            <person name="Ye R.Z."/>
            <person name="Que T.C."/>
            <person name="Du C.H."/>
            <person name="Zhou Y.H."/>
            <person name="Cheng J.X."/>
            <person name="Dai P.F."/>
            <person name="Guo W.B."/>
            <person name="Han X.H."/>
            <person name="Huang E.J."/>
            <person name="Li L.F."/>
            <person name="Wei W."/>
            <person name="Gao Y.C."/>
            <person name="Liu J.Z."/>
            <person name="Shao H.Z."/>
            <person name="Wang X."/>
            <person name="Wang C.C."/>
            <person name="Yang T.C."/>
            <person name="Huo Q.B."/>
            <person name="Li W."/>
            <person name="Chen H.Y."/>
            <person name="Chen S.E."/>
            <person name="Zhou L.G."/>
            <person name="Ni X.B."/>
            <person name="Tian J.H."/>
            <person name="Sheng Y."/>
            <person name="Liu T."/>
            <person name="Pan Y.S."/>
            <person name="Xia L.Y."/>
            <person name="Li J."/>
            <person name="Zhao F."/>
            <person name="Cao W.C."/>
        </authorList>
    </citation>
    <scope>NUCLEOTIDE SEQUENCE [LARGE SCALE GENOMIC DNA]</scope>
    <source>
        <strain evidence="1">Iper-2018</strain>
    </source>
</reference>
<keyword evidence="2" id="KW-1185">Reference proteome</keyword>
<dbReference type="Proteomes" id="UP000805193">
    <property type="component" value="Unassembled WGS sequence"/>
</dbReference>
<evidence type="ECO:0000313" key="2">
    <source>
        <dbReference type="Proteomes" id="UP000805193"/>
    </source>
</evidence>
<sequence>MLSYTTLAPSDKMRGLRSTRSRFGKAIAPWHRRARRTTPRAGPAKTRHLSGDNGRRRLRTPAGDIGDVADHRDWMPSFAAPKLSPSQRVRVKRGRLAIN</sequence>
<comment type="caution">
    <text evidence="1">The sequence shown here is derived from an EMBL/GenBank/DDBJ whole genome shotgun (WGS) entry which is preliminary data.</text>
</comment>
<accession>A0AC60NTN9</accession>